<evidence type="ECO:0000313" key="1">
    <source>
        <dbReference type="EMBL" id="QNN89353.1"/>
    </source>
</evidence>
<name>A0A7G9U8C2_9ABAC</name>
<protein>
    <submittedName>
        <fullName evidence="1">Viral capsid associated protein</fullName>
    </submittedName>
</protein>
<dbReference type="InterPro" id="IPR009893">
    <property type="entry name" value="Nucleo_P80/P87"/>
</dbReference>
<reference evidence="1" key="1">
    <citation type="submission" date="2019-11" db="EMBL/GenBank/DDBJ databases">
        <title>Studies on the baculoviruses infecting the caterpillars, Spilarctia obliqua Walker (Erebidae) and Pieris brassicae Linn. (Pieridae) (Insecta: Lepidoptera).</title>
        <authorList>
            <person name="Paul S."/>
            <person name="Arumugaperumal A."/>
            <person name="Sathiya Balasingh Thangapandi E.J.J."/>
            <person name="Sarjubala Devi H."/>
            <person name="Johnson T."/>
            <person name="Maisnam S."/>
            <person name="Krishnavel S."/>
            <person name="Soman Syamala S."/>
            <person name="Ramamoorthy S."/>
            <person name="Karthikeyan R."/>
            <person name="Subburaman C."/>
            <person name="Jeyaprakash R."/>
            <person name="Azhaguchamy M."/>
            <person name="Ramaiyer V."/>
            <person name="Sivasubramaniam S."/>
        </authorList>
    </citation>
    <scope>NUCLEOTIDE SEQUENCE</scope>
    <source>
        <strain evidence="1">Manipur</strain>
    </source>
</reference>
<dbReference type="Pfam" id="PF07267">
    <property type="entry name" value="Nucleo_P87"/>
    <property type="match status" value="1"/>
</dbReference>
<dbReference type="GO" id="GO:0019028">
    <property type="term" value="C:viral capsid"/>
    <property type="evidence" value="ECO:0007669"/>
    <property type="project" value="InterPro"/>
</dbReference>
<organism evidence="1">
    <name type="scientific">Spilarctia obliqua nucleopolyhedrovirus</name>
    <dbReference type="NCBI Taxonomy" id="1638618"/>
    <lineage>
        <taxon>Viruses</taxon>
        <taxon>Viruses incertae sedis</taxon>
        <taxon>Naldaviricetes</taxon>
        <taxon>Lefavirales</taxon>
        <taxon>Baculoviridae</taxon>
        <taxon>Alphabaculovirus</taxon>
    </lineage>
</organism>
<sequence>MDEQDNSLRIVTLAGHILTRDRAAINVIMRNPEQALGQKFDAIKTFVDSLKPGALLENERQINSVVIANDSIMRHRVLQIAVAFCGVH</sequence>
<accession>A0A7G9U8C2</accession>
<proteinExistence type="predicted"/>
<dbReference type="EMBL" id="MN750521">
    <property type="protein sequence ID" value="QNN89353.1"/>
    <property type="molecule type" value="Genomic_DNA"/>
</dbReference>